<accession>M7ZQQ5</accession>
<dbReference type="STRING" id="4572.M7ZQQ5"/>
<dbReference type="EMBL" id="KD088537">
    <property type="protein sequence ID" value="EMS61961.1"/>
    <property type="molecule type" value="Genomic_DNA"/>
</dbReference>
<organism evidence="1">
    <name type="scientific">Triticum urartu</name>
    <name type="common">Red wild einkorn</name>
    <name type="synonym">Crithodium urartu</name>
    <dbReference type="NCBI Taxonomy" id="4572"/>
    <lineage>
        <taxon>Eukaryota</taxon>
        <taxon>Viridiplantae</taxon>
        <taxon>Streptophyta</taxon>
        <taxon>Embryophyta</taxon>
        <taxon>Tracheophyta</taxon>
        <taxon>Spermatophyta</taxon>
        <taxon>Magnoliopsida</taxon>
        <taxon>Liliopsida</taxon>
        <taxon>Poales</taxon>
        <taxon>Poaceae</taxon>
        <taxon>BOP clade</taxon>
        <taxon>Pooideae</taxon>
        <taxon>Triticodae</taxon>
        <taxon>Triticeae</taxon>
        <taxon>Triticinae</taxon>
        <taxon>Triticum</taxon>
    </lineage>
</organism>
<reference evidence="1" key="1">
    <citation type="journal article" date="2013" name="Nature">
        <title>Draft genome of the wheat A-genome progenitor Triticum urartu.</title>
        <authorList>
            <person name="Ling H.Q."/>
            <person name="Zhao S."/>
            <person name="Liu D."/>
            <person name="Wang J."/>
            <person name="Sun H."/>
            <person name="Zhang C."/>
            <person name="Fan H."/>
            <person name="Li D."/>
            <person name="Dong L."/>
            <person name="Tao Y."/>
            <person name="Gao C."/>
            <person name="Wu H."/>
            <person name="Li Y."/>
            <person name="Cui Y."/>
            <person name="Guo X."/>
            <person name="Zheng S."/>
            <person name="Wang B."/>
            <person name="Yu K."/>
            <person name="Liang Q."/>
            <person name="Yang W."/>
            <person name="Lou X."/>
            <person name="Chen J."/>
            <person name="Feng M."/>
            <person name="Jian J."/>
            <person name="Zhang X."/>
            <person name="Luo G."/>
            <person name="Jiang Y."/>
            <person name="Liu J."/>
            <person name="Wang Z."/>
            <person name="Sha Y."/>
            <person name="Zhang B."/>
            <person name="Wu H."/>
            <person name="Tang D."/>
            <person name="Shen Q."/>
            <person name="Xue P."/>
            <person name="Zou S."/>
            <person name="Wang X."/>
            <person name="Liu X."/>
            <person name="Wang F."/>
            <person name="Yang Y."/>
            <person name="An X."/>
            <person name="Dong Z."/>
            <person name="Zhang K."/>
            <person name="Zhang X."/>
            <person name="Luo M.C."/>
            <person name="Dvorak J."/>
            <person name="Tong Y."/>
            <person name="Wang J."/>
            <person name="Yang H."/>
            <person name="Li Z."/>
            <person name="Wang D."/>
            <person name="Zhang A."/>
            <person name="Wang J."/>
        </authorList>
    </citation>
    <scope>NUCLEOTIDE SEQUENCE</scope>
</reference>
<name>M7ZQQ5_TRIUA</name>
<dbReference type="AlphaFoldDB" id="M7ZQQ5"/>
<protein>
    <submittedName>
        <fullName evidence="1">Uncharacterized protein</fullName>
    </submittedName>
</protein>
<gene>
    <name evidence="1" type="ORF">TRIUR3_19240</name>
</gene>
<sequence>MGTAGGLAGGRVDNGGCPMTIIRYYHFFDSVSRKQPQPLLLDSQFREYYIKKNDRVELIAILGLFGLLVGPTLFPALMSVDMHRSCVDLSVVACGGSLSDASTTGVVIRPRPSRSATIISFTPRNASLQLHGLVVPLTAYLDDIDAEFIDPPKNEMLDVAELVGDVIEHSRKPNVIVSTNVRELLECPVCLVHMYPPIQQIAALSYVGRWYKKCACRTKLFA</sequence>
<proteinExistence type="predicted"/>
<evidence type="ECO:0000313" key="1">
    <source>
        <dbReference type="EMBL" id="EMS61961.1"/>
    </source>
</evidence>